<name>A0A975R8W7_9GAMM</name>
<sequence>MRLNFTPYFCTPTEIKLHKISAILEIHFDDGSIFELPSEYLRVYTQSAEAVGHGPGQEILQTGKEDVTITDIRPVGNYAIALTFSDGHNSGIYSWDLLYKLGTDFPLLWSAYLEELTAAGINRKSPLQNFKH</sequence>
<dbReference type="Gene3D" id="3.30.2020.30">
    <property type="match status" value="1"/>
</dbReference>
<dbReference type="GO" id="GO:0046872">
    <property type="term" value="F:metal ion binding"/>
    <property type="evidence" value="ECO:0007669"/>
    <property type="project" value="UniProtKB-KW"/>
</dbReference>
<dbReference type="InterPro" id="IPR038492">
    <property type="entry name" value="GBBH-like_N_sf"/>
</dbReference>
<keyword evidence="5" id="KW-1185">Reference proteome</keyword>
<dbReference type="AlphaFoldDB" id="A0A975R8W7"/>
<dbReference type="PANTHER" id="PTHR35303">
    <property type="entry name" value="OS02G0197800 PROTEIN"/>
    <property type="match status" value="1"/>
</dbReference>
<dbReference type="KEGG" id="mpad:KEF85_09440"/>
<gene>
    <name evidence="4" type="ORF">KEF85_09440</name>
</gene>
<dbReference type="EMBL" id="CP073754">
    <property type="protein sequence ID" value="QWF69604.1"/>
    <property type="molecule type" value="Genomic_DNA"/>
</dbReference>
<feature type="domain" description="Gamma-butyrobetaine hydroxylase-like N-terminal" evidence="3">
    <location>
        <begin position="15"/>
        <end position="99"/>
    </location>
</feature>
<evidence type="ECO:0000313" key="5">
    <source>
        <dbReference type="Proteomes" id="UP000676649"/>
    </source>
</evidence>
<evidence type="ECO:0000256" key="2">
    <source>
        <dbReference type="ARBA" id="ARBA00023004"/>
    </source>
</evidence>
<dbReference type="InterPro" id="IPR010376">
    <property type="entry name" value="GBBH-like_N"/>
</dbReference>
<dbReference type="RefSeq" id="WP_215579877.1">
    <property type="nucleotide sequence ID" value="NZ_CP073754.1"/>
</dbReference>
<dbReference type="Proteomes" id="UP000676649">
    <property type="component" value="Chromosome"/>
</dbReference>
<organism evidence="4 5">
    <name type="scientific">Methylomonas paludis</name>
    <dbReference type="NCBI Taxonomy" id="1173101"/>
    <lineage>
        <taxon>Bacteria</taxon>
        <taxon>Pseudomonadati</taxon>
        <taxon>Pseudomonadota</taxon>
        <taxon>Gammaproteobacteria</taxon>
        <taxon>Methylococcales</taxon>
        <taxon>Methylococcaceae</taxon>
        <taxon>Methylomonas</taxon>
    </lineage>
</organism>
<protein>
    <submittedName>
        <fullName evidence="4">DUF971 domain-containing protein</fullName>
    </submittedName>
</protein>
<reference evidence="4" key="1">
    <citation type="submission" date="2021-04" db="EMBL/GenBank/DDBJ databases">
        <title>Draft genome sequence data of methanotrophic Methylovulum sp. strain S1L and Methylomonas sp. strain S2AM isolated from boreal lake water columns.</title>
        <authorList>
            <person name="Rissanen A.J."/>
            <person name="Mangayil R."/>
            <person name="Svenning M.M."/>
            <person name="Khanongnuch R."/>
        </authorList>
    </citation>
    <scope>NUCLEOTIDE SEQUENCE</scope>
    <source>
        <strain evidence="4">S2AM</strain>
    </source>
</reference>
<evidence type="ECO:0000256" key="1">
    <source>
        <dbReference type="ARBA" id="ARBA00022723"/>
    </source>
</evidence>
<keyword evidence="1" id="KW-0479">Metal-binding</keyword>
<dbReference type="Pfam" id="PF06155">
    <property type="entry name" value="GBBH-like_N"/>
    <property type="match status" value="1"/>
</dbReference>
<accession>A0A975R8W7</accession>
<proteinExistence type="predicted"/>
<evidence type="ECO:0000313" key="4">
    <source>
        <dbReference type="EMBL" id="QWF69604.1"/>
    </source>
</evidence>
<dbReference type="PANTHER" id="PTHR35303:SF5">
    <property type="entry name" value="OS02G0197800 PROTEIN"/>
    <property type="match status" value="1"/>
</dbReference>
<keyword evidence="2" id="KW-0408">Iron</keyword>
<evidence type="ECO:0000259" key="3">
    <source>
        <dbReference type="Pfam" id="PF06155"/>
    </source>
</evidence>